<dbReference type="GO" id="GO:0015293">
    <property type="term" value="F:symporter activity"/>
    <property type="evidence" value="ECO:0007669"/>
    <property type="project" value="TreeGrafter"/>
</dbReference>
<feature type="transmembrane region" description="Helical" evidence="12">
    <location>
        <begin position="345"/>
        <end position="370"/>
    </location>
</feature>
<keyword evidence="6 12" id="KW-1133">Transmembrane helix</keyword>
<feature type="transmembrane region" description="Helical" evidence="12">
    <location>
        <begin position="168"/>
        <end position="191"/>
    </location>
</feature>
<keyword evidence="9 12" id="KW-0472">Membrane</keyword>
<evidence type="ECO:0000256" key="8">
    <source>
        <dbReference type="ARBA" id="ARBA00023065"/>
    </source>
</evidence>
<comment type="similarity">
    <text evidence="2 11">Belongs to the sodium:solute symporter (SSF) (TC 2.A.21) family.</text>
</comment>
<evidence type="ECO:0000256" key="11">
    <source>
        <dbReference type="RuleBase" id="RU362091"/>
    </source>
</evidence>
<dbReference type="EMBL" id="CAXKWB010020026">
    <property type="protein sequence ID" value="CAL4122375.1"/>
    <property type="molecule type" value="Genomic_DNA"/>
</dbReference>
<evidence type="ECO:0000256" key="12">
    <source>
        <dbReference type="SAM" id="Phobius"/>
    </source>
</evidence>
<feature type="transmembrane region" description="Helical" evidence="12">
    <location>
        <begin position="449"/>
        <end position="470"/>
    </location>
</feature>
<sequence>MQSQMESQGAAEAVSFGLWDYLVFSFMLFGSLAIGTYQAFKGVKNADDYLLGGRKMKIFPVAVSLFSSFMSSIGILGFSGETYGHGIESYTQMLGAALGISLVACALVPVLHPLHLTSINQYIGLRFGSRSLQRLTMILGVVQGLLYMGICLYAPTVALTSLTPISSTVYIIVLGIITTVYSTVASLRAVVWVDVFQIGVMVAGVLTVITVACAEVGGLGEAWEIADQYNRTSFFNFRVDFYERHNFLNLMLMGSFYWGSMFGVTQANFQRLSSVPTLRSALSVILMTICFLVGFSFLLFLSGAVVFAVYAECSPLSLGYIKTKDQILSYFVLDKLSFITGVPGLFVAAVFSGALSSISSSLTGIVAMLWKDIFQLLPRFEQISHGREMTINKFLSVLVGIVMMILAYLSSKLGGLVQAATTVNGVTAGPMLGLFLMASLVPWVNRAGAWAGITISWSLNAWLSLGGLFYGSKPDLLPLSTEGCLFPEIENLNQTITEFLPVSSSVTSKGWVEENIYGLSYCVLQVIGAGLCVIIGCVVSLLTGGENLHALQKDLVHPVVRRFLPEDPSSNVQLTPSEEKPQYESTESLQNIVAVNTDLSKL</sequence>
<dbReference type="Gene3D" id="1.20.1730.10">
    <property type="entry name" value="Sodium/glucose cotransporter"/>
    <property type="match status" value="1"/>
</dbReference>
<keyword evidence="3" id="KW-0813">Transport</keyword>
<feature type="transmembrane region" description="Helical" evidence="12">
    <location>
        <begin position="391"/>
        <end position="410"/>
    </location>
</feature>
<feature type="transmembrane region" description="Helical" evidence="12">
    <location>
        <begin position="198"/>
        <end position="219"/>
    </location>
</feature>
<dbReference type="AlphaFoldDB" id="A0AAV2RCC1"/>
<dbReference type="InterPro" id="IPR038377">
    <property type="entry name" value="Na/Glc_symporter_sf"/>
</dbReference>
<reference evidence="13 14" key="1">
    <citation type="submission" date="2024-05" db="EMBL/GenBank/DDBJ databases">
        <authorList>
            <person name="Wallberg A."/>
        </authorList>
    </citation>
    <scope>NUCLEOTIDE SEQUENCE [LARGE SCALE GENOMIC DNA]</scope>
</reference>
<keyword evidence="4" id="KW-1003">Cell membrane</keyword>
<dbReference type="Pfam" id="PF00474">
    <property type="entry name" value="SSF"/>
    <property type="match status" value="1"/>
</dbReference>
<dbReference type="NCBIfam" id="TIGR00813">
    <property type="entry name" value="sss"/>
    <property type="match status" value="1"/>
</dbReference>
<dbReference type="PANTHER" id="PTHR42985:SF40">
    <property type="entry name" value="LD47995P-RELATED"/>
    <property type="match status" value="1"/>
</dbReference>
<evidence type="ECO:0000313" key="14">
    <source>
        <dbReference type="Proteomes" id="UP001497623"/>
    </source>
</evidence>
<comment type="subcellular location">
    <subcellularLocation>
        <location evidence="1">Cell membrane</location>
        <topology evidence="1">Multi-pass membrane protein</topology>
    </subcellularLocation>
</comment>
<feature type="transmembrane region" description="Helical" evidence="12">
    <location>
        <begin position="18"/>
        <end position="37"/>
    </location>
</feature>
<evidence type="ECO:0000256" key="5">
    <source>
        <dbReference type="ARBA" id="ARBA00022692"/>
    </source>
</evidence>
<dbReference type="PANTHER" id="PTHR42985">
    <property type="entry name" value="SODIUM-COUPLED MONOCARBOXYLATE TRANSPORTER"/>
    <property type="match status" value="1"/>
</dbReference>
<feature type="transmembrane region" description="Helical" evidence="12">
    <location>
        <begin position="416"/>
        <end position="437"/>
    </location>
</feature>
<dbReference type="Proteomes" id="UP001497623">
    <property type="component" value="Unassembled WGS sequence"/>
</dbReference>
<keyword evidence="8" id="KW-0406">Ion transport</keyword>
<dbReference type="GO" id="GO:0006814">
    <property type="term" value="P:sodium ion transport"/>
    <property type="evidence" value="ECO:0007669"/>
    <property type="project" value="UniProtKB-KW"/>
</dbReference>
<gene>
    <name evidence="13" type="ORF">MNOR_LOCUS23097</name>
</gene>
<dbReference type="InterPro" id="IPR051163">
    <property type="entry name" value="Sodium:Solute_Symporter_SSF"/>
</dbReference>
<feature type="transmembrane region" description="Helical" evidence="12">
    <location>
        <begin position="135"/>
        <end position="156"/>
    </location>
</feature>
<protein>
    <recommendedName>
        <fullName evidence="15">Sodium-coupled monocarboxylate transporter 1</fullName>
    </recommendedName>
</protein>
<feature type="transmembrane region" description="Helical" evidence="12">
    <location>
        <begin position="90"/>
        <end position="114"/>
    </location>
</feature>
<evidence type="ECO:0000256" key="9">
    <source>
        <dbReference type="ARBA" id="ARBA00023136"/>
    </source>
</evidence>
<comment type="caution">
    <text evidence="13">The sequence shown here is derived from an EMBL/GenBank/DDBJ whole genome shotgun (WGS) entry which is preliminary data.</text>
</comment>
<dbReference type="GO" id="GO:0005886">
    <property type="term" value="C:plasma membrane"/>
    <property type="evidence" value="ECO:0007669"/>
    <property type="project" value="UniProtKB-SubCell"/>
</dbReference>
<evidence type="ECO:0000256" key="4">
    <source>
        <dbReference type="ARBA" id="ARBA00022475"/>
    </source>
</evidence>
<evidence type="ECO:0000256" key="3">
    <source>
        <dbReference type="ARBA" id="ARBA00022448"/>
    </source>
</evidence>
<evidence type="ECO:0000256" key="2">
    <source>
        <dbReference type="ARBA" id="ARBA00006434"/>
    </source>
</evidence>
<feature type="transmembrane region" description="Helical" evidence="12">
    <location>
        <begin position="58"/>
        <end position="78"/>
    </location>
</feature>
<evidence type="ECO:0000256" key="7">
    <source>
        <dbReference type="ARBA" id="ARBA00023053"/>
    </source>
</evidence>
<evidence type="ECO:0000256" key="10">
    <source>
        <dbReference type="ARBA" id="ARBA00023201"/>
    </source>
</evidence>
<name>A0AAV2RCC1_MEGNR</name>
<proteinExistence type="inferred from homology"/>
<keyword evidence="14" id="KW-1185">Reference proteome</keyword>
<evidence type="ECO:0000313" key="13">
    <source>
        <dbReference type="EMBL" id="CAL4122375.1"/>
    </source>
</evidence>
<keyword evidence="10" id="KW-0739">Sodium transport</keyword>
<feature type="transmembrane region" description="Helical" evidence="12">
    <location>
        <begin position="281"/>
        <end position="310"/>
    </location>
</feature>
<keyword evidence="7" id="KW-0915">Sodium</keyword>
<dbReference type="PROSITE" id="PS50283">
    <property type="entry name" value="NA_SOLUT_SYMP_3"/>
    <property type="match status" value="1"/>
</dbReference>
<evidence type="ECO:0008006" key="15">
    <source>
        <dbReference type="Google" id="ProtNLM"/>
    </source>
</evidence>
<dbReference type="InterPro" id="IPR001734">
    <property type="entry name" value="Na/solute_symporter"/>
</dbReference>
<accession>A0AAV2RCC1</accession>
<feature type="transmembrane region" description="Helical" evidence="12">
    <location>
        <begin position="247"/>
        <end position="269"/>
    </location>
</feature>
<feature type="transmembrane region" description="Helical" evidence="12">
    <location>
        <begin position="518"/>
        <end position="543"/>
    </location>
</feature>
<evidence type="ECO:0000256" key="6">
    <source>
        <dbReference type="ARBA" id="ARBA00022989"/>
    </source>
</evidence>
<evidence type="ECO:0000256" key="1">
    <source>
        <dbReference type="ARBA" id="ARBA00004651"/>
    </source>
</evidence>
<keyword evidence="5 12" id="KW-0812">Transmembrane</keyword>
<organism evidence="13 14">
    <name type="scientific">Meganyctiphanes norvegica</name>
    <name type="common">Northern krill</name>
    <name type="synonym">Thysanopoda norvegica</name>
    <dbReference type="NCBI Taxonomy" id="48144"/>
    <lineage>
        <taxon>Eukaryota</taxon>
        <taxon>Metazoa</taxon>
        <taxon>Ecdysozoa</taxon>
        <taxon>Arthropoda</taxon>
        <taxon>Crustacea</taxon>
        <taxon>Multicrustacea</taxon>
        <taxon>Malacostraca</taxon>
        <taxon>Eumalacostraca</taxon>
        <taxon>Eucarida</taxon>
        <taxon>Euphausiacea</taxon>
        <taxon>Euphausiidae</taxon>
        <taxon>Meganyctiphanes</taxon>
    </lineage>
</organism>